<keyword evidence="7" id="KW-1185">Reference proteome</keyword>
<keyword evidence="2 4" id="KW-0238">DNA-binding</keyword>
<reference evidence="6 7" key="1">
    <citation type="submission" date="2023-07" db="EMBL/GenBank/DDBJ databases">
        <title>Sequencing the genomes of 1000 actinobacteria strains.</title>
        <authorList>
            <person name="Klenk H.-P."/>
        </authorList>
    </citation>
    <scope>NUCLEOTIDE SEQUENCE [LARGE SCALE GENOMIC DNA]</scope>
    <source>
        <strain evidence="6 7">DSM 44388</strain>
    </source>
</reference>
<feature type="domain" description="HTH tetR-type" evidence="5">
    <location>
        <begin position="13"/>
        <end position="73"/>
    </location>
</feature>
<dbReference type="PRINTS" id="PR00455">
    <property type="entry name" value="HTHTETR"/>
</dbReference>
<dbReference type="PANTHER" id="PTHR30055">
    <property type="entry name" value="HTH-TYPE TRANSCRIPTIONAL REGULATOR RUTR"/>
    <property type="match status" value="1"/>
</dbReference>
<dbReference type="Proteomes" id="UP001235712">
    <property type="component" value="Unassembled WGS sequence"/>
</dbReference>
<name>A0ABT9PBN3_9ACTN</name>
<dbReference type="Pfam" id="PF00440">
    <property type="entry name" value="TetR_N"/>
    <property type="match status" value="1"/>
</dbReference>
<feature type="DNA-binding region" description="H-T-H motif" evidence="4">
    <location>
        <begin position="36"/>
        <end position="55"/>
    </location>
</feature>
<keyword evidence="3" id="KW-0804">Transcription</keyword>
<evidence type="ECO:0000256" key="4">
    <source>
        <dbReference type="PROSITE-ProRule" id="PRU00335"/>
    </source>
</evidence>
<keyword evidence="1" id="KW-0805">Transcription regulation</keyword>
<dbReference type="PROSITE" id="PS01081">
    <property type="entry name" value="HTH_TETR_1"/>
    <property type="match status" value="1"/>
</dbReference>
<evidence type="ECO:0000256" key="1">
    <source>
        <dbReference type="ARBA" id="ARBA00023015"/>
    </source>
</evidence>
<dbReference type="EMBL" id="JAUSQZ010000001">
    <property type="protein sequence ID" value="MDP9830112.1"/>
    <property type="molecule type" value="Genomic_DNA"/>
</dbReference>
<evidence type="ECO:0000313" key="7">
    <source>
        <dbReference type="Proteomes" id="UP001235712"/>
    </source>
</evidence>
<dbReference type="InterPro" id="IPR001647">
    <property type="entry name" value="HTH_TetR"/>
</dbReference>
<evidence type="ECO:0000256" key="2">
    <source>
        <dbReference type="ARBA" id="ARBA00023125"/>
    </source>
</evidence>
<gene>
    <name evidence="6" type="ORF">J2S57_005861</name>
</gene>
<dbReference type="PANTHER" id="PTHR30055:SF238">
    <property type="entry name" value="MYCOFACTOCIN BIOSYNTHESIS TRANSCRIPTIONAL REGULATOR MFTR-RELATED"/>
    <property type="match status" value="1"/>
</dbReference>
<dbReference type="Pfam" id="PF17754">
    <property type="entry name" value="TetR_C_14"/>
    <property type="match status" value="1"/>
</dbReference>
<dbReference type="PROSITE" id="PS50977">
    <property type="entry name" value="HTH_TETR_2"/>
    <property type="match status" value="1"/>
</dbReference>
<evidence type="ECO:0000256" key="3">
    <source>
        <dbReference type="ARBA" id="ARBA00023163"/>
    </source>
</evidence>
<dbReference type="InterPro" id="IPR023772">
    <property type="entry name" value="DNA-bd_HTH_TetR-type_CS"/>
</dbReference>
<protein>
    <submittedName>
        <fullName evidence="6">AcrR family transcriptional regulator</fullName>
    </submittedName>
</protein>
<dbReference type="SUPFAM" id="SSF46689">
    <property type="entry name" value="Homeodomain-like"/>
    <property type="match status" value="1"/>
</dbReference>
<dbReference type="InterPro" id="IPR009057">
    <property type="entry name" value="Homeodomain-like_sf"/>
</dbReference>
<dbReference type="InterPro" id="IPR050109">
    <property type="entry name" value="HTH-type_TetR-like_transc_reg"/>
</dbReference>
<organism evidence="6 7">
    <name type="scientific">Kineosporia succinea</name>
    <dbReference type="NCBI Taxonomy" id="84632"/>
    <lineage>
        <taxon>Bacteria</taxon>
        <taxon>Bacillati</taxon>
        <taxon>Actinomycetota</taxon>
        <taxon>Actinomycetes</taxon>
        <taxon>Kineosporiales</taxon>
        <taxon>Kineosporiaceae</taxon>
        <taxon>Kineosporia</taxon>
    </lineage>
</organism>
<evidence type="ECO:0000259" key="5">
    <source>
        <dbReference type="PROSITE" id="PS50977"/>
    </source>
</evidence>
<evidence type="ECO:0000313" key="6">
    <source>
        <dbReference type="EMBL" id="MDP9830112.1"/>
    </source>
</evidence>
<comment type="caution">
    <text evidence="6">The sequence shown here is derived from an EMBL/GenBank/DDBJ whole genome shotgun (WGS) entry which is preliminary data.</text>
</comment>
<accession>A0ABT9PBN3</accession>
<sequence length="200" mass="21777">MTNEGDLRSRRKQATAREIHEATLRLVARHGFDHVTVDMISAESGVSRRTFFNYFASKEAAVIAGPRALPDDALSEFLAEPGQEPVQVLRDLTRLLVKELESNPPGREDLGQVMELAQAHPAVMAAMLANFDTFERSVGEAVATRLGLEPEHSTPALIAGMAFSAMRTGLGCWSKTPESGESPVPQVEKTVALLHSFLKP</sequence>
<proteinExistence type="predicted"/>
<dbReference type="Gene3D" id="1.10.357.10">
    <property type="entry name" value="Tetracycline Repressor, domain 2"/>
    <property type="match status" value="1"/>
</dbReference>
<dbReference type="InterPro" id="IPR041347">
    <property type="entry name" value="MftR_C"/>
</dbReference>
<dbReference type="RefSeq" id="WP_307248980.1">
    <property type="nucleotide sequence ID" value="NZ_JAUSQZ010000001.1"/>
</dbReference>